<dbReference type="Proteomes" id="UP001519503">
    <property type="component" value="Unassembled WGS sequence"/>
</dbReference>
<accession>A0ABS5QUU5</accession>
<comment type="caution">
    <text evidence="4">The sequence shown here is derived from an EMBL/GenBank/DDBJ whole genome shotgun (WGS) entry which is preliminary data.</text>
</comment>
<evidence type="ECO:0000313" key="5">
    <source>
        <dbReference type="Proteomes" id="UP001519503"/>
    </source>
</evidence>
<evidence type="ECO:0000313" key="4">
    <source>
        <dbReference type="EMBL" id="MBS9336963.1"/>
    </source>
</evidence>
<dbReference type="NCBIfam" id="TIGR00350">
    <property type="entry name" value="lytR_cpsA_psr"/>
    <property type="match status" value="1"/>
</dbReference>
<feature type="transmembrane region" description="Helical" evidence="2">
    <location>
        <begin position="30"/>
        <end position="51"/>
    </location>
</feature>
<evidence type="ECO:0000256" key="2">
    <source>
        <dbReference type="SAM" id="Phobius"/>
    </source>
</evidence>
<protein>
    <submittedName>
        <fullName evidence="4">LytR family transcriptional regulator</fullName>
    </submittedName>
</protein>
<organism evidence="4 5">
    <name type="scientific">Fructobacillus parabroussonetiae</name>
    <dbReference type="NCBI Taxonomy" id="2713174"/>
    <lineage>
        <taxon>Bacteria</taxon>
        <taxon>Bacillati</taxon>
        <taxon>Bacillota</taxon>
        <taxon>Bacilli</taxon>
        <taxon>Lactobacillales</taxon>
        <taxon>Lactobacillaceae</taxon>
        <taxon>Fructobacillus</taxon>
    </lineage>
</organism>
<dbReference type="InterPro" id="IPR050922">
    <property type="entry name" value="LytR/CpsA/Psr_CW_biosynth"/>
</dbReference>
<dbReference type="RefSeq" id="WP_213820436.1">
    <property type="nucleotide sequence ID" value="NZ_JAAMFL010000001.1"/>
</dbReference>
<sequence>MQQEPNQFSRKARYDGVRQKNKKRSRLRKWLLSIFVIIVLTIAGWGTYLYAQYKGSIDDIQKSAKINKMRNVSNLIARGKPFSVLLLGTDVGELNRNDRSGLTDSMMLVTINPKQNKVTMVSIPRDIMTAIPGYEDSFPQKLNAAYAYGGVGATMEAVQNYLNVPVDSYALVNMKGLTTLVDKVGGVSVKSPMDFQYSQDTAHAYGANLYRFHKGSTKWEYSDDNGETWTSSKTKLTGDAALAFSRMRYDDPQGDYGRQQRQRLVLEALIKKSVNAETLLNASFIKSLSKYAQTDLSFNNIIKIAQKYRSAAKNQDSDHMQGTGVMSAGVSYQAVTTKEKQRITDKLRAQLGLAEKETGSQFGGDVPSSGTSIASTYLAQIGETLEE</sequence>
<keyword evidence="2" id="KW-0812">Transmembrane</keyword>
<evidence type="ECO:0000256" key="1">
    <source>
        <dbReference type="ARBA" id="ARBA00006068"/>
    </source>
</evidence>
<evidence type="ECO:0000259" key="3">
    <source>
        <dbReference type="Pfam" id="PF03816"/>
    </source>
</evidence>
<name>A0ABS5QUU5_9LACO</name>
<proteinExistence type="inferred from homology"/>
<dbReference type="EMBL" id="JAAMFL010000001">
    <property type="protein sequence ID" value="MBS9336963.1"/>
    <property type="molecule type" value="Genomic_DNA"/>
</dbReference>
<gene>
    <name evidence="4" type="ORF">G6R30_00570</name>
</gene>
<dbReference type="Pfam" id="PF03816">
    <property type="entry name" value="LytR_cpsA_psr"/>
    <property type="match status" value="1"/>
</dbReference>
<keyword evidence="2" id="KW-0472">Membrane</keyword>
<feature type="domain" description="Cell envelope-related transcriptional attenuator" evidence="3">
    <location>
        <begin position="103"/>
        <end position="273"/>
    </location>
</feature>
<dbReference type="PANTHER" id="PTHR33392">
    <property type="entry name" value="POLYISOPRENYL-TEICHOIC ACID--PEPTIDOGLYCAN TEICHOIC ACID TRANSFERASE TAGU"/>
    <property type="match status" value="1"/>
</dbReference>
<keyword evidence="2" id="KW-1133">Transmembrane helix</keyword>
<dbReference type="PANTHER" id="PTHR33392:SF6">
    <property type="entry name" value="POLYISOPRENYL-TEICHOIC ACID--PEPTIDOGLYCAN TEICHOIC ACID TRANSFERASE TAGU"/>
    <property type="match status" value="1"/>
</dbReference>
<dbReference type="Gene3D" id="3.40.630.190">
    <property type="entry name" value="LCP protein"/>
    <property type="match status" value="1"/>
</dbReference>
<comment type="similarity">
    <text evidence="1">Belongs to the LytR/CpsA/Psr (LCP) family.</text>
</comment>
<dbReference type="InterPro" id="IPR004474">
    <property type="entry name" value="LytR_CpsA_psr"/>
</dbReference>
<keyword evidence="5" id="KW-1185">Reference proteome</keyword>
<reference evidence="4 5" key="1">
    <citation type="submission" date="2020-02" db="EMBL/GenBank/DDBJ databases">
        <title>Fructobacillus sp. isolated from paper mulberry of Taiwan.</title>
        <authorList>
            <person name="Lin S.-T."/>
        </authorList>
    </citation>
    <scope>NUCLEOTIDE SEQUENCE [LARGE SCALE GENOMIC DNA]</scope>
    <source>
        <strain evidence="4 5">S1-1</strain>
    </source>
</reference>